<evidence type="ECO:0000256" key="9">
    <source>
        <dbReference type="SAM" id="MobiDB-lite"/>
    </source>
</evidence>
<dbReference type="AlphaFoldDB" id="A0A6A6ZNF1"/>
<comment type="similarity">
    <text evidence="2 8">Belongs to the CGI121/TPRKB family.</text>
</comment>
<dbReference type="InterPro" id="IPR036504">
    <property type="entry name" value="CGI121/TPRKB_sf"/>
</dbReference>
<dbReference type="GO" id="GO:0000408">
    <property type="term" value="C:EKC/KEOPS complex"/>
    <property type="evidence" value="ECO:0007669"/>
    <property type="project" value="TreeGrafter"/>
</dbReference>
<sequence length="219" mass="24245">MALVRTFTLPHYEQYPVQIALFKNLKNTSYIRSQLLEANPDFDYAFLDAEMILSPTHLLTATFLSLHAILTARQKTRTPHSELVFRLSPNNNIGESYKKFGLGPHTTNLIAVKYPLTSKQADSVAPNEHKVWDDDGSVTNQSVSEHLGRVVEGECVKIGEEGWELGAVCDVERVRKAYKVNGGGGKKGKKGAADGDDDKKDERKELESVILGIMTLKGS</sequence>
<gene>
    <name evidence="10" type="ORF">CC86DRAFT_410211</name>
</gene>
<accession>A0A6A6ZNF1</accession>
<comment type="subcellular location">
    <subcellularLocation>
        <location evidence="1">Nucleus</location>
    </subcellularLocation>
</comment>
<evidence type="ECO:0000256" key="3">
    <source>
        <dbReference type="ARBA" id="ARBA00015316"/>
    </source>
</evidence>
<evidence type="ECO:0000256" key="5">
    <source>
        <dbReference type="ARBA" id="ARBA00022694"/>
    </source>
</evidence>
<dbReference type="InterPro" id="IPR013926">
    <property type="entry name" value="CGI121/TPRKB"/>
</dbReference>
<name>A0A6A6ZNF1_9PLEO</name>
<dbReference type="GO" id="GO:0005829">
    <property type="term" value="C:cytosol"/>
    <property type="evidence" value="ECO:0007669"/>
    <property type="project" value="TreeGrafter"/>
</dbReference>
<dbReference type="GO" id="GO:0005634">
    <property type="term" value="C:nucleus"/>
    <property type="evidence" value="ECO:0007669"/>
    <property type="project" value="UniProtKB-SubCell"/>
</dbReference>
<organism evidence="10 11">
    <name type="scientific">Ophiobolus disseminans</name>
    <dbReference type="NCBI Taxonomy" id="1469910"/>
    <lineage>
        <taxon>Eukaryota</taxon>
        <taxon>Fungi</taxon>
        <taxon>Dikarya</taxon>
        <taxon>Ascomycota</taxon>
        <taxon>Pezizomycotina</taxon>
        <taxon>Dothideomycetes</taxon>
        <taxon>Pleosporomycetidae</taxon>
        <taxon>Pleosporales</taxon>
        <taxon>Pleosporineae</taxon>
        <taxon>Phaeosphaeriaceae</taxon>
        <taxon>Ophiobolus</taxon>
    </lineage>
</organism>
<dbReference type="EMBL" id="MU006234">
    <property type="protein sequence ID" value="KAF2822621.1"/>
    <property type="molecule type" value="Genomic_DNA"/>
</dbReference>
<dbReference type="Proteomes" id="UP000799424">
    <property type="component" value="Unassembled WGS sequence"/>
</dbReference>
<keyword evidence="11" id="KW-1185">Reference proteome</keyword>
<dbReference type="Pfam" id="PF08617">
    <property type="entry name" value="CGI-121"/>
    <property type="match status" value="1"/>
</dbReference>
<keyword evidence="5" id="KW-0819">tRNA processing</keyword>
<dbReference type="PANTHER" id="PTHR15840">
    <property type="entry name" value="CGI-121 FAMILY MEMBER"/>
    <property type="match status" value="1"/>
</dbReference>
<dbReference type="OrthoDB" id="329139at2759"/>
<feature type="region of interest" description="Disordered" evidence="9">
    <location>
        <begin position="180"/>
        <end position="203"/>
    </location>
</feature>
<comment type="function">
    <text evidence="7">Component of the EKC/KEOPS complex that is required for the formation of a threonylcarbamoyl group on adenosine at position 37 (t(6)A37) in tRNAs that read codons beginning with adenine. The complex is probably involved in the transfer of the threonylcarbamoyl moiety of threonylcarbamoyl-AMP (TC-AMP) to the N6 group of A37. CGI121 acts as an allosteric effector that regulates the t(6)A activity of the complex. The EKC/KEOPS complex also promotes both telomere uncapping and telomere elongation. The complex is required for efficient recruitment of transcriptional coactivators. CGI121 is not required for tRNA modification.</text>
</comment>
<evidence type="ECO:0000256" key="4">
    <source>
        <dbReference type="ARBA" id="ARBA00016009"/>
    </source>
</evidence>
<proteinExistence type="inferred from homology"/>
<feature type="compositionally biased region" description="Basic and acidic residues" evidence="9">
    <location>
        <begin position="191"/>
        <end position="203"/>
    </location>
</feature>
<evidence type="ECO:0000256" key="8">
    <source>
        <dbReference type="RuleBase" id="RU004398"/>
    </source>
</evidence>
<dbReference type="SUPFAM" id="SSF143870">
    <property type="entry name" value="PF0523-like"/>
    <property type="match status" value="1"/>
</dbReference>
<evidence type="ECO:0000313" key="11">
    <source>
        <dbReference type="Proteomes" id="UP000799424"/>
    </source>
</evidence>
<dbReference type="Gene3D" id="3.30.2380.10">
    <property type="entry name" value="CGI121/TPRKB"/>
    <property type="match status" value="1"/>
</dbReference>
<dbReference type="GO" id="GO:0002949">
    <property type="term" value="P:tRNA threonylcarbamoyladenosine modification"/>
    <property type="evidence" value="ECO:0007669"/>
    <property type="project" value="TreeGrafter"/>
</dbReference>
<evidence type="ECO:0000256" key="1">
    <source>
        <dbReference type="ARBA" id="ARBA00004123"/>
    </source>
</evidence>
<reference evidence="10" key="1">
    <citation type="journal article" date="2020" name="Stud. Mycol.">
        <title>101 Dothideomycetes genomes: a test case for predicting lifestyles and emergence of pathogens.</title>
        <authorList>
            <person name="Haridas S."/>
            <person name="Albert R."/>
            <person name="Binder M."/>
            <person name="Bloem J."/>
            <person name="Labutti K."/>
            <person name="Salamov A."/>
            <person name="Andreopoulos B."/>
            <person name="Baker S."/>
            <person name="Barry K."/>
            <person name="Bills G."/>
            <person name="Bluhm B."/>
            <person name="Cannon C."/>
            <person name="Castanera R."/>
            <person name="Culley D."/>
            <person name="Daum C."/>
            <person name="Ezra D."/>
            <person name="Gonzalez J."/>
            <person name="Henrissat B."/>
            <person name="Kuo A."/>
            <person name="Liang C."/>
            <person name="Lipzen A."/>
            <person name="Lutzoni F."/>
            <person name="Magnuson J."/>
            <person name="Mondo S."/>
            <person name="Nolan M."/>
            <person name="Ohm R."/>
            <person name="Pangilinan J."/>
            <person name="Park H.-J."/>
            <person name="Ramirez L."/>
            <person name="Alfaro M."/>
            <person name="Sun H."/>
            <person name="Tritt A."/>
            <person name="Yoshinaga Y."/>
            <person name="Zwiers L.-H."/>
            <person name="Turgeon B."/>
            <person name="Goodwin S."/>
            <person name="Spatafora J."/>
            <person name="Crous P."/>
            <person name="Grigoriev I."/>
        </authorList>
    </citation>
    <scope>NUCLEOTIDE SEQUENCE</scope>
    <source>
        <strain evidence="10">CBS 113818</strain>
    </source>
</reference>
<evidence type="ECO:0000256" key="6">
    <source>
        <dbReference type="ARBA" id="ARBA00023242"/>
    </source>
</evidence>
<evidence type="ECO:0000313" key="10">
    <source>
        <dbReference type="EMBL" id="KAF2822621.1"/>
    </source>
</evidence>
<evidence type="ECO:0000256" key="7">
    <source>
        <dbReference type="ARBA" id="ARBA00025043"/>
    </source>
</evidence>
<dbReference type="PANTHER" id="PTHR15840:SF10">
    <property type="entry name" value="EKC_KEOPS COMPLEX SUBUNIT TPRKB"/>
    <property type="match status" value="1"/>
</dbReference>
<protein>
    <recommendedName>
        <fullName evidence="4">EKC/KEOPS complex subunit CGI121</fullName>
    </recommendedName>
    <alternativeName>
        <fullName evidence="3">EKC/KEOPS complex subunit cgi121</fullName>
    </alternativeName>
</protein>
<evidence type="ECO:0000256" key="2">
    <source>
        <dbReference type="ARBA" id="ARBA00005546"/>
    </source>
</evidence>
<keyword evidence="6 8" id="KW-0539">Nucleus</keyword>